<dbReference type="InterPro" id="IPR014001">
    <property type="entry name" value="Helicase_ATP-bd"/>
</dbReference>
<dbReference type="InterPro" id="IPR057342">
    <property type="entry name" value="DEXDc_RapA"/>
</dbReference>
<comment type="caution">
    <text evidence="4">The sequence shown here is derived from an EMBL/GenBank/DDBJ whole genome shotgun (WGS) entry which is preliminary data.</text>
</comment>
<dbReference type="Gene3D" id="3.40.50.10810">
    <property type="entry name" value="Tandem AAA-ATPase domain"/>
    <property type="match status" value="1"/>
</dbReference>
<dbReference type="Proteomes" id="UP000245708">
    <property type="component" value="Unassembled WGS sequence"/>
</dbReference>
<dbReference type="EMBL" id="QGGW01000020">
    <property type="protein sequence ID" value="PWK55109.1"/>
    <property type="molecule type" value="Genomic_DNA"/>
</dbReference>
<dbReference type="Gene3D" id="3.40.50.300">
    <property type="entry name" value="P-loop containing nucleotide triphosphate hydrolases"/>
    <property type="match status" value="1"/>
</dbReference>
<dbReference type="RefSeq" id="WP_170119167.1">
    <property type="nucleotide sequence ID" value="NZ_QGGW01000020.1"/>
</dbReference>
<sequence length="928" mass="104810">MSALHLTQSGFHALERLVAAESWEMGGALGVAADPYPHQIENLRRILADTEVRHLLADEVGMGKTVQALMILNILRRRDPSLRVAIVAPERICYQWQVELSARGHIAASILSDEDENVERPEGEGYVHIIRADMIRRQPARPSPENYDMLIVDEIHALNLEDAAFLSSLCRERRDAPRFRHVLLLTATPRLGNTEWARAVIGAIEPERTEIANLLGREPLDYLAEEAAAARQRVSDGTLSADVFRTAFAADRRILRQTRSQWPGIAPVRKVHTIRTTASDAEMPRVMLQNAACRDGGEAPLEQAPWLQCRQMFRAGSSLRGILRHRTFSAYSDLRDDLETTLSRNPGNALFDDLCDILIGFWQGDPKRRVVIVAGDTPTVDMLERRLSELFPHLANDGIATMRGRHNTDLVDVVGAVESQATVLIMEEFVEAGLNLHNVASDMIFYNLPWQAMRIDQLIGRLDRLRSGGLTAYLKDRSVGTIGIWRMVVAGSADERVLEALDLLDVFERPLPYLDEALSRRIDSIITEAAAGRAGFKEAAIALKNELSFGLSVTAENMSPVEQNKQGEITEIIGKVRASDSMGNIWLRLLHGSGGFHGAFPKVNDSERVASLALPRLIENCPYNLGAMTTREPEIFRWRRDRLGRPPKKDVILPWEQIGRRARFFSTGDDLHDDLVRQAYLKARTQPISPKPMGVYLSDNEVASELTGKTLLFFRTASRPSMFLDRHLKANPSDAPAIRIGRLSDRRWLSTLFPDAVKTTCLVIADDGSLQKMPDKIVQAFLSDGCRQTTNQQIQQTIRPVREAQKIIAGLEQEMVQEQRERHARQRQATLSVFSNRRQILTSETETYVRWKQMNITQLRSRNVQDKQQIQMTEGQIASEIRRMETRIEGMRDRLRIMEDLIMRIPDNFVLETVTMLVRVLPSTNINN</sequence>
<evidence type="ECO:0000313" key="5">
    <source>
        <dbReference type="Proteomes" id="UP000245708"/>
    </source>
</evidence>
<accession>A0A316G2N2</accession>
<reference evidence="4 5" key="1">
    <citation type="submission" date="2018-05" db="EMBL/GenBank/DDBJ databases">
        <title>Genomic Encyclopedia of Type Strains, Phase IV (KMG-IV): sequencing the most valuable type-strain genomes for metagenomic binning, comparative biology and taxonomic classification.</title>
        <authorList>
            <person name="Goeker M."/>
        </authorList>
    </citation>
    <scope>NUCLEOTIDE SEQUENCE [LARGE SCALE GENOMIC DNA]</scope>
    <source>
        <strain evidence="4 5">DSM 16097</strain>
    </source>
</reference>
<evidence type="ECO:0000256" key="1">
    <source>
        <dbReference type="ARBA" id="ARBA00022801"/>
    </source>
</evidence>
<dbReference type="GO" id="GO:0016787">
    <property type="term" value="F:hydrolase activity"/>
    <property type="evidence" value="ECO:0007669"/>
    <property type="project" value="UniProtKB-KW"/>
</dbReference>
<gene>
    <name evidence="4" type="ORF">C7455_1205</name>
</gene>
<dbReference type="PANTHER" id="PTHR45766">
    <property type="entry name" value="DNA ANNEALING HELICASE AND ENDONUCLEASE ZRANB3 FAMILY MEMBER"/>
    <property type="match status" value="1"/>
</dbReference>
<evidence type="ECO:0000313" key="4">
    <source>
        <dbReference type="EMBL" id="PWK55109.1"/>
    </source>
</evidence>
<dbReference type="AlphaFoldDB" id="A0A316G2N2"/>
<dbReference type="SMART" id="SM00487">
    <property type="entry name" value="DEXDc"/>
    <property type="match status" value="1"/>
</dbReference>
<dbReference type="Pfam" id="PF00176">
    <property type="entry name" value="SNF2-rel_dom"/>
    <property type="match status" value="1"/>
</dbReference>
<evidence type="ECO:0000259" key="3">
    <source>
        <dbReference type="PROSITE" id="PS51192"/>
    </source>
</evidence>
<dbReference type="CDD" id="cd18011">
    <property type="entry name" value="DEXDc_RapA"/>
    <property type="match status" value="1"/>
</dbReference>
<proteinExistence type="predicted"/>
<dbReference type="GO" id="GO:0005524">
    <property type="term" value="F:ATP binding"/>
    <property type="evidence" value="ECO:0007669"/>
    <property type="project" value="UniProtKB-KW"/>
</dbReference>
<name>A0A316G2N2_9RHOB</name>
<dbReference type="PANTHER" id="PTHR45766:SF6">
    <property type="entry name" value="SWI_SNF-RELATED MATRIX-ASSOCIATED ACTIN-DEPENDENT REGULATOR OF CHROMATIN SUBFAMILY A-LIKE PROTEIN 1"/>
    <property type="match status" value="1"/>
</dbReference>
<dbReference type="GO" id="GO:0004386">
    <property type="term" value="F:helicase activity"/>
    <property type="evidence" value="ECO:0007669"/>
    <property type="project" value="UniProtKB-KW"/>
</dbReference>
<dbReference type="SUPFAM" id="SSF52540">
    <property type="entry name" value="P-loop containing nucleoside triphosphate hydrolases"/>
    <property type="match status" value="2"/>
</dbReference>
<dbReference type="PROSITE" id="PS51192">
    <property type="entry name" value="HELICASE_ATP_BIND_1"/>
    <property type="match status" value="1"/>
</dbReference>
<keyword evidence="2" id="KW-0175">Coiled coil</keyword>
<keyword evidence="1" id="KW-0378">Hydrolase</keyword>
<dbReference type="InterPro" id="IPR027417">
    <property type="entry name" value="P-loop_NTPase"/>
</dbReference>
<evidence type="ECO:0000256" key="2">
    <source>
        <dbReference type="SAM" id="Coils"/>
    </source>
</evidence>
<feature type="domain" description="Helicase ATP-binding" evidence="3">
    <location>
        <begin position="45"/>
        <end position="207"/>
    </location>
</feature>
<dbReference type="InterPro" id="IPR038718">
    <property type="entry name" value="SNF2-like_sf"/>
</dbReference>
<organism evidence="4 5">
    <name type="scientific">Roseicyclus mahoneyensis</name>
    <dbReference type="NCBI Taxonomy" id="164332"/>
    <lineage>
        <taxon>Bacteria</taxon>
        <taxon>Pseudomonadati</taxon>
        <taxon>Pseudomonadota</taxon>
        <taxon>Alphaproteobacteria</taxon>
        <taxon>Rhodobacterales</taxon>
        <taxon>Roseobacteraceae</taxon>
        <taxon>Roseicyclus</taxon>
    </lineage>
</organism>
<protein>
    <submittedName>
        <fullName evidence="4">Type III restriction/modification enzyme restriction subunit</fullName>
    </submittedName>
</protein>
<dbReference type="InterPro" id="IPR000330">
    <property type="entry name" value="SNF2_N"/>
</dbReference>
<feature type="coiled-coil region" evidence="2">
    <location>
        <begin position="801"/>
        <end position="828"/>
    </location>
</feature>
<keyword evidence="5" id="KW-1185">Reference proteome</keyword>